<dbReference type="NCBIfam" id="TIGR04183">
    <property type="entry name" value="Por_Secre_tail"/>
    <property type="match status" value="1"/>
</dbReference>
<evidence type="ECO:0000259" key="1">
    <source>
        <dbReference type="Pfam" id="PF18962"/>
    </source>
</evidence>
<protein>
    <submittedName>
        <fullName evidence="2">Por secretion system C-terminal sorting domain-containing protein</fullName>
    </submittedName>
</protein>
<dbReference type="Pfam" id="PF18962">
    <property type="entry name" value="Por_Secre_tail"/>
    <property type="match status" value="1"/>
</dbReference>
<dbReference type="EMBL" id="CZVI01000066">
    <property type="protein sequence ID" value="CUS95222.1"/>
    <property type="molecule type" value="Genomic_DNA"/>
</dbReference>
<feature type="non-terminal residue" evidence="2">
    <location>
        <position position="1"/>
    </location>
</feature>
<sequence>AIAIDSQGNKWIGSEGGGLAKFDGVNWAVYNTLNSGLPDNWINAIVIDGQGNKWIGTWWGGLVKFDGVNWTVYNRSNSGLPNDYVHAVVIDGQGNKWVGTAGGGLVKFDSVNWTVYSSSNSGLPYNYVCAIAIDRQGNKWIGTAGGLSVYKEGGVILDVYEKGEIIPREFSLYQNYPNPFNPATVIEFDIAEVTDVRLEVYDVLGRKVKTILDERLEVGRYRVRFDGGDLVSGVYFYRLITDKFSSVKKMVLVK</sequence>
<reference evidence="2 3" key="1">
    <citation type="submission" date="2015-11" db="EMBL/GenBank/DDBJ databases">
        <authorList>
            <person name="Varghese N."/>
        </authorList>
    </citation>
    <scope>NUCLEOTIDE SEQUENCE [LARGE SCALE GENOMIC DNA]</scope>
    <source>
        <strain evidence="2 3">JGI-8</strain>
    </source>
</reference>
<dbReference type="Gene3D" id="2.60.40.4070">
    <property type="match status" value="1"/>
</dbReference>
<dbReference type="SUPFAM" id="SSF63829">
    <property type="entry name" value="Calcium-dependent phosphotriesterase"/>
    <property type="match status" value="1"/>
</dbReference>
<dbReference type="Pfam" id="PF07494">
    <property type="entry name" value="Reg_prop"/>
    <property type="match status" value="1"/>
</dbReference>
<gene>
    <name evidence="2" type="ORF">JGI8_02126</name>
</gene>
<comment type="caution">
    <text evidence="2">The sequence shown here is derived from an EMBL/GenBank/DDBJ whole genome shotgun (WGS) entry which is preliminary data.</text>
</comment>
<organism evidence="2 3">
    <name type="scientific">Candidatus Kryptonium thompsonii</name>
    <dbReference type="NCBI Taxonomy" id="1633631"/>
    <lineage>
        <taxon>Bacteria</taxon>
        <taxon>Pseudomonadati</taxon>
        <taxon>Candidatus Kryptoniota</taxon>
        <taxon>Candidatus Kryptonium</taxon>
    </lineage>
</organism>
<name>A0ABM9UY96_9BACT</name>
<feature type="domain" description="Secretion system C-terminal sorting" evidence="1">
    <location>
        <begin position="176"/>
        <end position="251"/>
    </location>
</feature>
<accession>A0ABM9UY96</accession>
<evidence type="ECO:0000313" key="3">
    <source>
        <dbReference type="Proteomes" id="UP000182200"/>
    </source>
</evidence>
<dbReference type="InterPro" id="IPR011110">
    <property type="entry name" value="Reg_prop"/>
</dbReference>
<dbReference type="InterPro" id="IPR026444">
    <property type="entry name" value="Secre_tail"/>
</dbReference>
<evidence type="ECO:0000313" key="2">
    <source>
        <dbReference type="EMBL" id="CUS95222.1"/>
    </source>
</evidence>
<dbReference type="Gene3D" id="2.130.10.10">
    <property type="entry name" value="YVTN repeat-like/Quinoprotein amine dehydrogenase"/>
    <property type="match status" value="1"/>
</dbReference>
<keyword evidence="3" id="KW-1185">Reference proteome</keyword>
<dbReference type="InterPro" id="IPR015943">
    <property type="entry name" value="WD40/YVTN_repeat-like_dom_sf"/>
</dbReference>
<dbReference type="Proteomes" id="UP000182200">
    <property type="component" value="Unassembled WGS sequence"/>
</dbReference>
<proteinExistence type="predicted"/>
<dbReference type="RefSeq" id="WP_141655213.1">
    <property type="nucleotide sequence ID" value="NZ_CZVI01000066.1"/>
</dbReference>